<dbReference type="PANTHER" id="PTHR43861:SF1">
    <property type="entry name" value="TRANS-ACONITATE 2-METHYLTRANSFERASE"/>
    <property type="match status" value="1"/>
</dbReference>
<keyword evidence="5" id="KW-1185">Reference proteome</keyword>
<dbReference type="SUPFAM" id="SSF53335">
    <property type="entry name" value="S-adenosyl-L-methionine-dependent methyltransferases"/>
    <property type="match status" value="1"/>
</dbReference>
<dbReference type="InterPro" id="IPR029063">
    <property type="entry name" value="SAM-dependent_MTases_sf"/>
</dbReference>
<evidence type="ECO:0000313" key="5">
    <source>
        <dbReference type="Proteomes" id="UP000243745"/>
    </source>
</evidence>
<accession>A0A662ZIL8</accession>
<name>A0A662ZIL8_9GAMM</name>
<dbReference type="Gene3D" id="3.40.50.150">
    <property type="entry name" value="Vaccinia Virus protein VP39"/>
    <property type="match status" value="1"/>
</dbReference>
<dbReference type="OrthoDB" id="9791837at2"/>
<dbReference type="PANTHER" id="PTHR43861">
    <property type="entry name" value="TRANS-ACONITATE 2-METHYLTRANSFERASE-RELATED"/>
    <property type="match status" value="1"/>
</dbReference>
<dbReference type="AlphaFoldDB" id="A0A662ZIL8"/>
<evidence type="ECO:0000259" key="3">
    <source>
        <dbReference type="Pfam" id="PF13649"/>
    </source>
</evidence>
<dbReference type="CDD" id="cd02440">
    <property type="entry name" value="AdoMet_MTases"/>
    <property type="match status" value="1"/>
</dbReference>
<sequence length="195" mass="22711">MTDRTLEYYKNNCQSFSDSTFGVDFRDTQERFLRELSPSAHILDFGCGSGRDTLYFLERRFRVTATDGSPEMCRTASANTGHEVIRLLFSELDNRQEFDGIWACASILHLSRTDLGDVFRRMENALKPAGTIYTSFKYGTFEGMRNGRYFTDFTPESFREFLARNSKLHITDYWITADVRPGRSEEKWLNLLLRN</sequence>
<organism evidence="4 5">
    <name type="scientific">Ruminobacter amylophilus</name>
    <dbReference type="NCBI Taxonomy" id="867"/>
    <lineage>
        <taxon>Bacteria</taxon>
        <taxon>Pseudomonadati</taxon>
        <taxon>Pseudomonadota</taxon>
        <taxon>Gammaproteobacteria</taxon>
        <taxon>Aeromonadales</taxon>
        <taxon>Succinivibrionaceae</taxon>
        <taxon>Ruminobacter</taxon>
    </lineage>
</organism>
<protein>
    <submittedName>
        <fullName evidence="4">Methyltransferase domain-containing protein</fullName>
    </submittedName>
</protein>
<keyword evidence="2 4" id="KW-0808">Transferase</keyword>
<evidence type="ECO:0000256" key="1">
    <source>
        <dbReference type="ARBA" id="ARBA00022603"/>
    </source>
</evidence>
<dbReference type="EMBL" id="FOXF01000024">
    <property type="protein sequence ID" value="SFP44304.1"/>
    <property type="molecule type" value="Genomic_DNA"/>
</dbReference>
<dbReference type="GO" id="GO:0032259">
    <property type="term" value="P:methylation"/>
    <property type="evidence" value="ECO:0007669"/>
    <property type="project" value="UniProtKB-KW"/>
</dbReference>
<keyword evidence="1 4" id="KW-0489">Methyltransferase</keyword>
<dbReference type="Pfam" id="PF13649">
    <property type="entry name" value="Methyltransf_25"/>
    <property type="match status" value="1"/>
</dbReference>
<gene>
    <name evidence="4" type="ORF">SAMN02910344_01395</name>
</gene>
<evidence type="ECO:0000256" key="2">
    <source>
        <dbReference type="ARBA" id="ARBA00022679"/>
    </source>
</evidence>
<dbReference type="RefSeq" id="WP_093142323.1">
    <property type="nucleotide sequence ID" value="NZ_FOXF01000024.1"/>
</dbReference>
<dbReference type="Proteomes" id="UP000243745">
    <property type="component" value="Unassembled WGS sequence"/>
</dbReference>
<reference evidence="4 5" key="1">
    <citation type="submission" date="2016-10" db="EMBL/GenBank/DDBJ databases">
        <authorList>
            <person name="Varghese N."/>
            <person name="Submissions S."/>
        </authorList>
    </citation>
    <scope>NUCLEOTIDE SEQUENCE [LARGE SCALE GENOMIC DNA]</scope>
    <source>
        <strain evidence="4 5">DSM 1361</strain>
    </source>
</reference>
<dbReference type="GO" id="GO:0008168">
    <property type="term" value="F:methyltransferase activity"/>
    <property type="evidence" value="ECO:0007669"/>
    <property type="project" value="UniProtKB-KW"/>
</dbReference>
<dbReference type="InterPro" id="IPR041698">
    <property type="entry name" value="Methyltransf_25"/>
</dbReference>
<proteinExistence type="predicted"/>
<evidence type="ECO:0000313" key="4">
    <source>
        <dbReference type="EMBL" id="SFP44304.1"/>
    </source>
</evidence>
<feature type="domain" description="Methyltransferase" evidence="3">
    <location>
        <begin position="42"/>
        <end position="130"/>
    </location>
</feature>